<proteinExistence type="predicted"/>
<dbReference type="InterPro" id="IPR029016">
    <property type="entry name" value="GAF-like_dom_sf"/>
</dbReference>
<sequence length="782" mass="90609">MLTAHPKVFEDEEQVIESHVSFEPFIRFMKEKAETTPGIRSSFYNYIIKKFESMPSLLGSFDENSDLVQYQEYLDLLIATLFPVTTDEENRVYGVGVPYKYSIFYYSEGFKQIFAINDNELKAVPAGISIEKVKRDKLIWLYKLILERVYNAPINFESDVLQTVINPETGLKRYVKVDIDARFVDVKVKGKLPEMDCSNFCSKPFKDNNLKTLQEVLPLELFALEGFVIWTIQDVTKDEVVTNIKNIVLNTNKENEEKSYTKLREGLHTLIELPDVNINLMPFLKVNGKYVLENNFAYNSIILNNTKADAQLYQQLLNYLTQNQQPLVIPNVNSETTMMYSFLKYLPFKGVKSYILIPVLHNGELLGIIEIATGTEGALGWQILTKLHAAYSLCAMMLRRSLEINTERINEVIKLKFTALQPAVEWKFNEAAWNFLHKADEPEGEIEPIQFTNVYPLYGAVDVRNSSVERGNALKEDLREQMELIAGTLQKIRTGDGPYLPLLEELEYKNNMLVQFLRDDNLVAEEEAKINDFFDHEIAPTFRHLYDGYPDLKPILEDYFTAIDPKTSHIFNHRKSYEESLQQINHVINQYLEKERETIQLSFPCYFEKYRTDGVEYNIYIGQSISPDKKYDALYLRNLSLWQLTSMAAIAKLTNKLMPTLQVPLQTTQLILVHSNPIDISFRKDERRFDVEGAYNIRYEIMKKRIDKVHINGSTERLTQPGTIALVYSYAREADEYLKYINFLQDKKVLLPGVEMLDLEELQGISGLKALRVKVNLEDDKK</sequence>
<name>A0A327QJT9_9BACT</name>
<evidence type="ECO:0008006" key="3">
    <source>
        <dbReference type="Google" id="ProtNLM"/>
    </source>
</evidence>
<comment type="caution">
    <text evidence="1">The sequence shown here is derived from an EMBL/GenBank/DDBJ whole genome shotgun (WGS) entry which is preliminary data.</text>
</comment>
<gene>
    <name evidence="1" type="ORF">LX64_03158</name>
</gene>
<reference evidence="1 2" key="1">
    <citation type="submission" date="2018-06" db="EMBL/GenBank/DDBJ databases">
        <title>Genomic Encyclopedia of Archaeal and Bacterial Type Strains, Phase II (KMG-II): from individual species to whole genera.</title>
        <authorList>
            <person name="Goeker M."/>
        </authorList>
    </citation>
    <scope>NUCLEOTIDE SEQUENCE [LARGE SCALE GENOMIC DNA]</scope>
    <source>
        <strain evidence="1 2">DSM 23857</strain>
    </source>
</reference>
<dbReference type="Gene3D" id="3.30.450.40">
    <property type="match status" value="1"/>
</dbReference>
<evidence type="ECO:0000313" key="2">
    <source>
        <dbReference type="Proteomes" id="UP000249547"/>
    </source>
</evidence>
<keyword evidence="2" id="KW-1185">Reference proteome</keyword>
<accession>A0A327QJT9</accession>
<dbReference type="EMBL" id="QLLL01000005">
    <property type="protein sequence ID" value="RAJ04278.1"/>
    <property type="molecule type" value="Genomic_DNA"/>
</dbReference>
<dbReference type="Proteomes" id="UP000249547">
    <property type="component" value="Unassembled WGS sequence"/>
</dbReference>
<organism evidence="1 2">
    <name type="scientific">Chitinophaga skermanii</name>
    <dbReference type="NCBI Taxonomy" id="331697"/>
    <lineage>
        <taxon>Bacteria</taxon>
        <taxon>Pseudomonadati</taxon>
        <taxon>Bacteroidota</taxon>
        <taxon>Chitinophagia</taxon>
        <taxon>Chitinophagales</taxon>
        <taxon>Chitinophagaceae</taxon>
        <taxon>Chitinophaga</taxon>
    </lineage>
</organism>
<protein>
    <recommendedName>
        <fullName evidence="3">GAF domain-containing protein</fullName>
    </recommendedName>
</protein>
<evidence type="ECO:0000313" key="1">
    <source>
        <dbReference type="EMBL" id="RAJ04278.1"/>
    </source>
</evidence>
<dbReference type="AlphaFoldDB" id="A0A327QJT9"/>
<dbReference type="SUPFAM" id="SSF55781">
    <property type="entry name" value="GAF domain-like"/>
    <property type="match status" value="1"/>
</dbReference>